<sequence length="60" mass="7257">MNEILYVIDSSVIIRRTKHDMYEYDSFPIHWDNFDRMINEGKIISPIIVKDEIVNKKQMN</sequence>
<dbReference type="InterPro" id="IPR016541">
    <property type="entry name" value="UCP008505"/>
</dbReference>
<keyword evidence="2" id="KW-1185">Reference proteome</keyword>
<evidence type="ECO:0000313" key="1">
    <source>
        <dbReference type="EMBL" id="KZX10166.1"/>
    </source>
</evidence>
<dbReference type="RefSeq" id="WP_067092672.1">
    <property type="nucleotide sequence ID" value="NZ_LWMV01000222.1"/>
</dbReference>
<evidence type="ECO:0008006" key="3">
    <source>
        <dbReference type="Google" id="ProtNLM"/>
    </source>
</evidence>
<dbReference type="PATRIC" id="fig|49547.3.peg.2009"/>
<comment type="caution">
    <text evidence="1">The sequence shown here is derived from an EMBL/GenBank/DDBJ whole genome shotgun (WGS) entry which is preliminary data.</text>
</comment>
<gene>
    <name evidence="1" type="ORF">MBCUR_19010</name>
</gene>
<organism evidence="1 2">
    <name type="scientific">Methanobrevibacter curvatus</name>
    <dbReference type="NCBI Taxonomy" id="49547"/>
    <lineage>
        <taxon>Archaea</taxon>
        <taxon>Methanobacteriati</taxon>
        <taxon>Methanobacteriota</taxon>
        <taxon>Methanomada group</taxon>
        <taxon>Methanobacteria</taxon>
        <taxon>Methanobacteriales</taxon>
        <taxon>Methanobacteriaceae</taxon>
        <taxon>Methanobrevibacter</taxon>
    </lineage>
</organism>
<dbReference type="EMBL" id="LWMV01000222">
    <property type="protein sequence ID" value="KZX10166.1"/>
    <property type="molecule type" value="Genomic_DNA"/>
</dbReference>
<dbReference type="Proteomes" id="UP000077245">
    <property type="component" value="Unassembled WGS sequence"/>
</dbReference>
<accession>A0A165Z2F6</accession>
<dbReference type="STRING" id="49547.MBCUR_19010"/>
<evidence type="ECO:0000313" key="2">
    <source>
        <dbReference type="Proteomes" id="UP000077245"/>
    </source>
</evidence>
<dbReference type="AlphaFoldDB" id="A0A165Z2F6"/>
<name>A0A165Z2F6_9EURY</name>
<protein>
    <recommendedName>
        <fullName evidence="3">PIN domain-containing protein</fullName>
    </recommendedName>
</protein>
<dbReference type="Pfam" id="PF14367">
    <property type="entry name" value="DUF4411"/>
    <property type="match status" value="1"/>
</dbReference>
<reference evidence="1 2" key="1">
    <citation type="submission" date="2016-04" db="EMBL/GenBank/DDBJ databases">
        <title>Genome sequence of Methanobrevibacter curvatus DSM 11111.</title>
        <authorList>
            <person name="Poehlein A."/>
            <person name="Seedorf H."/>
            <person name="Daniel R."/>
        </authorList>
    </citation>
    <scope>NUCLEOTIDE SEQUENCE [LARGE SCALE GENOMIC DNA]</scope>
    <source>
        <strain evidence="1 2">DSM 11111</strain>
    </source>
</reference>
<dbReference type="OrthoDB" id="78067at2157"/>
<proteinExistence type="predicted"/>